<comment type="caution">
    <text evidence="2">The sequence shown here is derived from an EMBL/GenBank/DDBJ whole genome shotgun (WGS) entry which is preliminary data.</text>
</comment>
<name>A0AAV2VTG1_9VIBR</name>
<reference evidence="2 3" key="1">
    <citation type="journal article" date="2013" name="ISME J.">
        <title>Comparative genomics of pathogenic lineages of Vibrio nigripulchritudo identifies virulence-associated traits.</title>
        <authorList>
            <person name="Goudenege D."/>
            <person name="Labreuche Y."/>
            <person name="Krin E."/>
            <person name="Ansquer D."/>
            <person name="Mangenot S."/>
            <person name="Calteau A."/>
            <person name="Medigue C."/>
            <person name="Mazel D."/>
            <person name="Polz M.F."/>
            <person name="Le Roux F."/>
        </authorList>
    </citation>
    <scope>NUCLEOTIDE SEQUENCE [LARGE SCALE GENOMIC DNA]</scope>
    <source>
        <strain evidence="2 3">SOn1</strain>
    </source>
</reference>
<dbReference type="SUPFAM" id="SSF50475">
    <property type="entry name" value="FMN-binding split barrel"/>
    <property type="match status" value="1"/>
</dbReference>
<proteinExistence type="predicted"/>
<accession>A0AAV2VTG1</accession>
<feature type="domain" description="Pyridoxamine 5'-phosphate oxidase N-terminal" evidence="1">
    <location>
        <begin position="10"/>
        <end position="84"/>
    </location>
</feature>
<dbReference type="InterPro" id="IPR011576">
    <property type="entry name" value="Pyridox_Oxase_N"/>
</dbReference>
<dbReference type="PANTHER" id="PTHR40660">
    <property type="entry name" value="5'-PHOSPHATE OXIDASE PUTATIVE DOMAIN-CONTAINING PROTEIN-RELATED"/>
    <property type="match status" value="1"/>
</dbReference>
<evidence type="ECO:0000313" key="2">
    <source>
        <dbReference type="EMBL" id="CCO47994.1"/>
    </source>
</evidence>
<dbReference type="Proteomes" id="UP000018211">
    <property type="component" value="Unassembled WGS sequence"/>
</dbReference>
<sequence>MPMQFDLQDIASSTVLCWLATTDIHGQPNVSPKEVFHLIDANTLLIADIASPNSVKNIAENRKVSVSLLDIFRQRGVKLTGVAKYKLCNEETILESEKMLLEKAGDFPVKGIIAVEIVSTSSLVAPSYWIKPQESVEEKVALAMKRYGVQPAEDVSSKN</sequence>
<dbReference type="Gene3D" id="2.30.110.10">
    <property type="entry name" value="Electron Transport, Fmn-binding Protein, Chain A"/>
    <property type="match status" value="1"/>
</dbReference>
<protein>
    <submittedName>
        <fullName evidence="2">FMN binding protein</fullName>
    </submittedName>
</protein>
<dbReference type="EMBL" id="CAOF01000134">
    <property type="protein sequence ID" value="CCO47994.1"/>
    <property type="molecule type" value="Genomic_DNA"/>
</dbReference>
<dbReference type="InterPro" id="IPR012349">
    <property type="entry name" value="Split_barrel_FMN-bd"/>
</dbReference>
<evidence type="ECO:0000259" key="1">
    <source>
        <dbReference type="Pfam" id="PF01243"/>
    </source>
</evidence>
<organism evidence="2 3">
    <name type="scientific">Vibrio nigripulchritudo SOn1</name>
    <dbReference type="NCBI Taxonomy" id="1238450"/>
    <lineage>
        <taxon>Bacteria</taxon>
        <taxon>Pseudomonadati</taxon>
        <taxon>Pseudomonadota</taxon>
        <taxon>Gammaproteobacteria</taxon>
        <taxon>Vibrionales</taxon>
        <taxon>Vibrionaceae</taxon>
        <taxon>Vibrio</taxon>
    </lineage>
</organism>
<dbReference type="PANTHER" id="PTHR40660:SF1">
    <property type="entry name" value="5'-PHOSPHATE OXIDASE PUTATIVE DOMAIN-CONTAINING PROTEIN-RELATED"/>
    <property type="match status" value="1"/>
</dbReference>
<evidence type="ECO:0000313" key="3">
    <source>
        <dbReference type="Proteomes" id="UP000018211"/>
    </source>
</evidence>
<dbReference type="AlphaFoldDB" id="A0AAV2VTG1"/>
<dbReference type="Pfam" id="PF01243">
    <property type="entry name" value="PNPOx_N"/>
    <property type="match status" value="1"/>
</dbReference>
<gene>
    <name evidence="2" type="ORF">VIBNISOn1_420019</name>
</gene>